<keyword evidence="1 3" id="KW-0732">Signal</keyword>
<organism evidence="4 5">
    <name type="scientific">Pseudolabrys taiwanensis</name>
    <dbReference type="NCBI Taxonomy" id="331696"/>
    <lineage>
        <taxon>Bacteria</taxon>
        <taxon>Pseudomonadati</taxon>
        <taxon>Pseudomonadota</taxon>
        <taxon>Alphaproteobacteria</taxon>
        <taxon>Hyphomicrobiales</taxon>
        <taxon>Xanthobacteraceae</taxon>
        <taxon>Pseudolabrys</taxon>
    </lineage>
</organism>
<accession>A0A345ZY01</accession>
<dbReference type="OrthoDB" id="8673316at2"/>
<sequence length="364" mass="40049">MRNILSAALVSAAFAFAGIAHAQTPQGYPADYAKTVDAAKKEGKVIVYSTTDAASANALVKDFEQLYPGVKVEYSDLNSTELYNRYIAEAAANNGTGDVIWSSAMDLQVKLVNDGHALTYASPELAALPKWASWKDQAYGTTYEPIAFVYNKRLVPEADVPKDHTELLKLLTAKPDFYKGKITAYDPERSGVGYLFCNEDIKFFPTAWDLFKAMGKAQAKLYTSAGAMMERVASGEHLIAYGIFGSYALSRSKKDPNIGIVLPKDYTMVTSRVAFISKQARHPNAAKLFLDYVLSKRGQEIIANQADLYSLRADVDGEATLKGVTQRIGDKARPVPIDQTLLDNLDQTKRLAFLSKWQQAKKGQ</sequence>
<feature type="chain" id="PRO_5016996672" evidence="3">
    <location>
        <begin position="23"/>
        <end position="364"/>
    </location>
</feature>
<dbReference type="Pfam" id="PF13416">
    <property type="entry name" value="SBP_bac_8"/>
    <property type="match status" value="1"/>
</dbReference>
<dbReference type="AlphaFoldDB" id="A0A345ZY01"/>
<dbReference type="RefSeq" id="WP_115692177.1">
    <property type="nucleotide sequence ID" value="NZ_CP031417.1"/>
</dbReference>
<dbReference type="SUPFAM" id="SSF53850">
    <property type="entry name" value="Periplasmic binding protein-like II"/>
    <property type="match status" value="1"/>
</dbReference>
<gene>
    <name evidence="4" type="ORF">DW352_15475</name>
</gene>
<protein>
    <submittedName>
        <fullName evidence="4">ABC transporter substrate-binding protein</fullName>
    </submittedName>
</protein>
<evidence type="ECO:0000256" key="1">
    <source>
        <dbReference type="ARBA" id="ARBA00022729"/>
    </source>
</evidence>
<dbReference type="PANTHER" id="PTHR30006">
    <property type="entry name" value="THIAMINE-BINDING PERIPLASMIC PROTEIN-RELATED"/>
    <property type="match status" value="1"/>
</dbReference>
<feature type="signal peptide" evidence="3">
    <location>
        <begin position="1"/>
        <end position="22"/>
    </location>
</feature>
<proteinExistence type="predicted"/>
<name>A0A345ZY01_9HYPH</name>
<dbReference type="InterPro" id="IPR006059">
    <property type="entry name" value="SBP"/>
</dbReference>
<dbReference type="GO" id="GO:0030288">
    <property type="term" value="C:outer membrane-bounded periplasmic space"/>
    <property type="evidence" value="ECO:0007669"/>
    <property type="project" value="TreeGrafter"/>
</dbReference>
<dbReference type="Proteomes" id="UP000254889">
    <property type="component" value="Chromosome"/>
</dbReference>
<evidence type="ECO:0000313" key="4">
    <source>
        <dbReference type="EMBL" id="AXK81798.1"/>
    </source>
</evidence>
<reference evidence="4 5" key="1">
    <citation type="submission" date="2018-07" db="EMBL/GenBank/DDBJ databases">
        <authorList>
            <person name="Quirk P.G."/>
            <person name="Krulwich T.A."/>
        </authorList>
    </citation>
    <scope>NUCLEOTIDE SEQUENCE [LARGE SCALE GENOMIC DNA]</scope>
    <source>
        <strain evidence="4 5">CC-BB4</strain>
    </source>
</reference>
<keyword evidence="2" id="KW-0574">Periplasm</keyword>
<evidence type="ECO:0000313" key="5">
    <source>
        <dbReference type="Proteomes" id="UP000254889"/>
    </source>
</evidence>
<dbReference type="KEGG" id="ptaw:DW352_15475"/>
<dbReference type="PANTHER" id="PTHR30006:SF25">
    <property type="entry name" value="PHOSPHOGLYCERATE TRANSPORT REGULATORY PROTEIN PGTC"/>
    <property type="match status" value="1"/>
</dbReference>
<evidence type="ECO:0000256" key="2">
    <source>
        <dbReference type="ARBA" id="ARBA00022764"/>
    </source>
</evidence>
<keyword evidence="5" id="KW-1185">Reference proteome</keyword>
<evidence type="ECO:0000256" key="3">
    <source>
        <dbReference type="SAM" id="SignalP"/>
    </source>
</evidence>
<dbReference type="Gene3D" id="3.40.190.10">
    <property type="entry name" value="Periplasmic binding protein-like II"/>
    <property type="match status" value="2"/>
</dbReference>
<dbReference type="EMBL" id="CP031417">
    <property type="protein sequence ID" value="AXK81798.1"/>
    <property type="molecule type" value="Genomic_DNA"/>
</dbReference>